<dbReference type="OrthoDB" id="2122982at2759"/>
<keyword evidence="3" id="KW-0862">Zinc</keyword>
<dbReference type="InterPro" id="IPR043145">
    <property type="entry name" value="Znf_ZZ_sf"/>
</dbReference>
<comment type="caution">
    <text evidence="4">The sequence shown here is derived from an EMBL/GenBank/DDBJ whole genome shotgun (WGS) entry which is preliminary data.</text>
</comment>
<evidence type="ECO:0000313" key="5">
    <source>
        <dbReference type="Proteomes" id="UP001150266"/>
    </source>
</evidence>
<evidence type="ECO:0000256" key="3">
    <source>
        <dbReference type="ARBA" id="ARBA00022833"/>
    </source>
</evidence>
<dbReference type="EMBL" id="JAOTPV010000001">
    <property type="protein sequence ID" value="KAJ4490979.1"/>
    <property type="molecule type" value="Genomic_DNA"/>
</dbReference>
<keyword evidence="1" id="KW-0479">Metal-binding</keyword>
<dbReference type="AlphaFoldDB" id="A0A9W9AVS7"/>
<reference evidence="4" key="1">
    <citation type="submission" date="2022-08" db="EMBL/GenBank/DDBJ databases">
        <title>A Global Phylogenomic Analysis of the Shiitake Genus Lentinula.</title>
        <authorList>
            <consortium name="DOE Joint Genome Institute"/>
            <person name="Sierra-Patev S."/>
            <person name="Min B."/>
            <person name="Naranjo-Ortiz M."/>
            <person name="Looney B."/>
            <person name="Konkel Z."/>
            <person name="Slot J.C."/>
            <person name="Sakamoto Y."/>
            <person name="Steenwyk J.L."/>
            <person name="Rokas A."/>
            <person name="Carro J."/>
            <person name="Camarero S."/>
            <person name="Ferreira P."/>
            <person name="Molpeceres G."/>
            <person name="Ruiz-Duenas F.J."/>
            <person name="Serrano A."/>
            <person name="Henrissat B."/>
            <person name="Drula E."/>
            <person name="Hughes K.W."/>
            <person name="Mata J.L."/>
            <person name="Ishikawa N.K."/>
            <person name="Vargas-Isla R."/>
            <person name="Ushijima S."/>
            <person name="Smith C.A."/>
            <person name="Ahrendt S."/>
            <person name="Andreopoulos W."/>
            <person name="He G."/>
            <person name="Labutti K."/>
            <person name="Lipzen A."/>
            <person name="Ng V."/>
            <person name="Riley R."/>
            <person name="Sandor L."/>
            <person name="Barry K."/>
            <person name="Martinez A.T."/>
            <person name="Xiao Y."/>
            <person name="Gibbons J.G."/>
            <person name="Terashima K."/>
            <person name="Grigoriev I.V."/>
            <person name="Hibbett D.S."/>
        </authorList>
    </citation>
    <scope>NUCLEOTIDE SEQUENCE</scope>
    <source>
        <strain evidence="4">JLM2183</strain>
    </source>
</reference>
<protein>
    <recommendedName>
        <fullName evidence="6">ZZ-type domain-containing protein</fullName>
    </recommendedName>
</protein>
<keyword evidence="5" id="KW-1185">Reference proteome</keyword>
<gene>
    <name evidence="4" type="ORF">J3R30DRAFT_3679188</name>
</gene>
<dbReference type="SUPFAM" id="SSF57850">
    <property type="entry name" value="RING/U-box"/>
    <property type="match status" value="1"/>
</dbReference>
<proteinExistence type="predicted"/>
<dbReference type="Proteomes" id="UP001150266">
    <property type="component" value="Unassembled WGS sequence"/>
</dbReference>
<evidence type="ECO:0000256" key="1">
    <source>
        <dbReference type="ARBA" id="ARBA00022723"/>
    </source>
</evidence>
<dbReference type="GO" id="GO:0008270">
    <property type="term" value="F:zinc ion binding"/>
    <property type="evidence" value="ECO:0007669"/>
    <property type="project" value="UniProtKB-KW"/>
</dbReference>
<evidence type="ECO:0000256" key="2">
    <source>
        <dbReference type="ARBA" id="ARBA00022771"/>
    </source>
</evidence>
<sequence length="493" mass="57006">MRLASSLSRRLMNLHPQGNLFTAACPSGLPFGLSVSKLHPQCTHLILHDPIGWQISIDRYKSQIYGLLEQLIGLAQEVHVDNRGFVDEYLTDSVFTDLERLLRATKSPNHMIIDDPKLRQYVDEEEKLEHKLNAIAYELRRPATVTLVTGPGRIERSLFPLIFLILKRHVQVMYHARAYILDRRELLNVKETFLALFTVVHERVEGLVAVFRQCHANLKEQLDYFAFGMFSTFHDRSFRDPKNNTIFTWKSQNRRAKPHYLDLSTVVPVNVIMHYRFVKVFGTGASSTAKMRHLRTKCDSCKKEVHGSRFICLACINEDFSEQIDLCSQCRNQDVKRKCFAHEKSHPHLQFDVVVLDAELALIIPKAQDIAVQVEDRMRSSSAVVKNSVCTLCGKKYPDLCYQCIQCAMMVYYCLSCECNLHPGTTSDVEKSHIHKTVKFAFYSPQHQLIRVRRAQVSISTDQKLELLRKQVLIMQNRLDAIEEILRQIFMNR</sequence>
<dbReference type="PROSITE" id="PS51257">
    <property type="entry name" value="PROKAR_LIPOPROTEIN"/>
    <property type="match status" value="1"/>
</dbReference>
<organism evidence="4 5">
    <name type="scientific">Lentinula aciculospora</name>
    <dbReference type="NCBI Taxonomy" id="153920"/>
    <lineage>
        <taxon>Eukaryota</taxon>
        <taxon>Fungi</taxon>
        <taxon>Dikarya</taxon>
        <taxon>Basidiomycota</taxon>
        <taxon>Agaricomycotina</taxon>
        <taxon>Agaricomycetes</taxon>
        <taxon>Agaricomycetidae</taxon>
        <taxon>Agaricales</taxon>
        <taxon>Marasmiineae</taxon>
        <taxon>Omphalotaceae</taxon>
        <taxon>Lentinula</taxon>
    </lineage>
</organism>
<accession>A0A9W9AVS7</accession>
<name>A0A9W9AVS7_9AGAR</name>
<evidence type="ECO:0008006" key="6">
    <source>
        <dbReference type="Google" id="ProtNLM"/>
    </source>
</evidence>
<evidence type="ECO:0000313" key="4">
    <source>
        <dbReference type="EMBL" id="KAJ4490979.1"/>
    </source>
</evidence>
<dbReference type="Gene3D" id="3.30.60.90">
    <property type="match status" value="1"/>
</dbReference>
<keyword evidence="2" id="KW-0863">Zinc-finger</keyword>